<dbReference type="EMBL" id="ML736192">
    <property type="protein sequence ID" value="KAE8379551.1"/>
    <property type="molecule type" value="Genomic_DNA"/>
</dbReference>
<dbReference type="Proteomes" id="UP000326198">
    <property type="component" value="Unassembled WGS sequence"/>
</dbReference>
<keyword evidence="3" id="KW-1185">Reference proteome</keyword>
<organism evidence="2 3">
    <name type="scientific">Aspergillus bertholletiae</name>
    <dbReference type="NCBI Taxonomy" id="1226010"/>
    <lineage>
        <taxon>Eukaryota</taxon>
        <taxon>Fungi</taxon>
        <taxon>Dikarya</taxon>
        <taxon>Ascomycota</taxon>
        <taxon>Pezizomycotina</taxon>
        <taxon>Eurotiomycetes</taxon>
        <taxon>Eurotiomycetidae</taxon>
        <taxon>Eurotiales</taxon>
        <taxon>Aspergillaceae</taxon>
        <taxon>Aspergillus</taxon>
        <taxon>Aspergillus subgen. Circumdati</taxon>
    </lineage>
</organism>
<feature type="chain" id="PRO_5024976634" evidence="1">
    <location>
        <begin position="19"/>
        <end position="72"/>
    </location>
</feature>
<accession>A0A5N7BCQ2</accession>
<keyword evidence="1" id="KW-0732">Signal</keyword>
<protein>
    <submittedName>
        <fullName evidence="2">Uncharacterized protein</fullName>
    </submittedName>
</protein>
<reference evidence="2 3" key="1">
    <citation type="submission" date="2019-04" db="EMBL/GenBank/DDBJ databases">
        <title>Friends and foes A comparative genomics studyof 23 Aspergillus species from section Flavi.</title>
        <authorList>
            <consortium name="DOE Joint Genome Institute"/>
            <person name="Kjaerbolling I."/>
            <person name="Vesth T."/>
            <person name="Frisvad J.C."/>
            <person name="Nybo J.L."/>
            <person name="Theobald S."/>
            <person name="Kildgaard S."/>
            <person name="Isbrandt T."/>
            <person name="Kuo A."/>
            <person name="Sato A."/>
            <person name="Lyhne E.K."/>
            <person name="Kogle M.E."/>
            <person name="Wiebenga A."/>
            <person name="Kun R.S."/>
            <person name="Lubbers R.J."/>
            <person name="Makela M.R."/>
            <person name="Barry K."/>
            <person name="Chovatia M."/>
            <person name="Clum A."/>
            <person name="Daum C."/>
            <person name="Haridas S."/>
            <person name="He G."/>
            <person name="LaButti K."/>
            <person name="Lipzen A."/>
            <person name="Mondo S."/>
            <person name="Riley R."/>
            <person name="Salamov A."/>
            <person name="Simmons B.A."/>
            <person name="Magnuson J.K."/>
            <person name="Henrissat B."/>
            <person name="Mortensen U.H."/>
            <person name="Larsen T.O."/>
            <person name="Devries R.P."/>
            <person name="Grigoriev I.V."/>
            <person name="Machida M."/>
            <person name="Baker S.E."/>
            <person name="Andersen M.R."/>
        </authorList>
    </citation>
    <scope>NUCLEOTIDE SEQUENCE [LARGE SCALE GENOMIC DNA]</scope>
    <source>
        <strain evidence="2 3">IBT 29228</strain>
    </source>
</reference>
<gene>
    <name evidence="2" type="ORF">BDV26DRAFT_259045</name>
</gene>
<proteinExistence type="predicted"/>
<evidence type="ECO:0000313" key="3">
    <source>
        <dbReference type="Proteomes" id="UP000326198"/>
    </source>
</evidence>
<name>A0A5N7BCQ2_9EURO</name>
<sequence length="72" mass="8569">MIHWSVCIPSCALGTAFGFPFWDDKTRDIHYPIWYRYQGPLRTTQLEWPDTHRKGTPLYVSWRDILGCQILL</sequence>
<evidence type="ECO:0000313" key="2">
    <source>
        <dbReference type="EMBL" id="KAE8379551.1"/>
    </source>
</evidence>
<feature type="signal peptide" evidence="1">
    <location>
        <begin position="1"/>
        <end position="18"/>
    </location>
</feature>
<evidence type="ECO:0000256" key="1">
    <source>
        <dbReference type="SAM" id="SignalP"/>
    </source>
</evidence>
<dbReference type="AlphaFoldDB" id="A0A5N7BCQ2"/>